<dbReference type="InterPro" id="IPR040198">
    <property type="entry name" value="Fido_containing"/>
</dbReference>
<protein>
    <recommendedName>
        <fullName evidence="4">Fido domain-containing protein</fullName>
    </recommendedName>
</protein>
<gene>
    <name evidence="5" type="ORF">A2462_08070</name>
</gene>
<dbReference type="Pfam" id="PF02661">
    <property type="entry name" value="Fic"/>
    <property type="match status" value="1"/>
</dbReference>
<reference evidence="5 6" key="1">
    <citation type="journal article" date="2016" name="Nat. Commun.">
        <title>Thousands of microbial genomes shed light on interconnected biogeochemical processes in an aquifer system.</title>
        <authorList>
            <person name="Anantharaman K."/>
            <person name="Brown C.T."/>
            <person name="Hug L.A."/>
            <person name="Sharon I."/>
            <person name="Castelle C.J."/>
            <person name="Probst A.J."/>
            <person name="Thomas B.C."/>
            <person name="Singh A."/>
            <person name="Wilkins M.J."/>
            <person name="Karaoz U."/>
            <person name="Brodie E.L."/>
            <person name="Williams K.H."/>
            <person name="Hubbard S.S."/>
            <person name="Banfield J.F."/>
        </authorList>
    </citation>
    <scope>NUCLEOTIDE SEQUENCE [LARGE SCALE GENOMIC DNA]</scope>
</reference>
<comment type="caution">
    <text evidence="5">The sequence shown here is derived from an EMBL/GenBank/DDBJ whole genome shotgun (WGS) entry which is preliminary data.</text>
</comment>
<evidence type="ECO:0000256" key="2">
    <source>
        <dbReference type="PIRSR" id="PIRSR640198-2"/>
    </source>
</evidence>
<evidence type="ECO:0000256" key="3">
    <source>
        <dbReference type="PIRSR" id="PIRSR640198-3"/>
    </source>
</evidence>
<sequence>MLILTQQPWGLPPLNFTAKKCAGQLDNRLLFVYYSPMFKPRYTITEKLLANIKHISALVTELNSQNLPKLVVMALTKEARELSTFASTSIEGNPLPLTEVKRILKNRPENLRDTEREVINYNQALKDLGALLQKGNIKLSLKLILTIHQTITKELIEKYRCGHLRQEAVFVNNPGSRQTIYWPPDHQDVKSLLEDLLAFININRTKIDPLILAGIFHKQFVIVHPFMDGNGRTTRLAAKALLAAMGLNTFNLFSFENYYNQNVGKYFEQVGILGNYYDEKDKVDFTRWLEYFTGGIIDELLRVKKELETATPTPETALKPYHQQILGHIKDHGYVTDRDYSLITKRAKATRNHDFNKLLSLGLIEKSGKGKATYYKLKTAN</sequence>
<dbReference type="PANTHER" id="PTHR13504">
    <property type="entry name" value="FIDO DOMAIN-CONTAINING PROTEIN DDB_G0283145"/>
    <property type="match status" value="1"/>
</dbReference>
<dbReference type="InterPro" id="IPR036388">
    <property type="entry name" value="WH-like_DNA-bd_sf"/>
</dbReference>
<feature type="site" description="Important for autoinhibition of adenylyltransferase activity" evidence="3">
    <location>
        <position position="91"/>
    </location>
</feature>
<dbReference type="InterPro" id="IPR036597">
    <property type="entry name" value="Fido-like_dom_sf"/>
</dbReference>
<dbReference type="SUPFAM" id="SSF140931">
    <property type="entry name" value="Fic-like"/>
    <property type="match status" value="1"/>
</dbReference>
<keyword evidence="2" id="KW-0067">ATP-binding</keyword>
<proteinExistence type="predicted"/>
<dbReference type="EMBL" id="MEUI01000021">
    <property type="protein sequence ID" value="OGC34169.1"/>
    <property type="molecule type" value="Genomic_DNA"/>
</dbReference>
<feature type="binding site" evidence="2">
    <location>
        <begin position="228"/>
        <end position="235"/>
    </location>
    <ligand>
        <name>ATP</name>
        <dbReference type="ChEBI" id="CHEBI:30616"/>
    </ligand>
</feature>
<evidence type="ECO:0000256" key="1">
    <source>
        <dbReference type="PIRSR" id="PIRSR640198-1"/>
    </source>
</evidence>
<dbReference type="GO" id="GO:0005524">
    <property type="term" value="F:ATP binding"/>
    <property type="evidence" value="ECO:0007669"/>
    <property type="project" value="UniProtKB-KW"/>
</dbReference>
<dbReference type="InterPro" id="IPR003812">
    <property type="entry name" value="Fido"/>
</dbReference>
<dbReference type="Gene3D" id="1.10.10.10">
    <property type="entry name" value="Winged helix-like DNA-binding domain superfamily/Winged helix DNA-binding domain"/>
    <property type="match status" value="1"/>
</dbReference>
<dbReference type="AlphaFoldDB" id="A0A1F4TNM7"/>
<evidence type="ECO:0000313" key="5">
    <source>
        <dbReference type="EMBL" id="OGC34169.1"/>
    </source>
</evidence>
<evidence type="ECO:0000259" key="4">
    <source>
        <dbReference type="PROSITE" id="PS51459"/>
    </source>
</evidence>
<accession>A0A1F4TNM7</accession>
<dbReference type="PROSITE" id="PS51459">
    <property type="entry name" value="FIDO"/>
    <property type="match status" value="1"/>
</dbReference>
<feature type="domain" description="Fido" evidence="4">
    <location>
        <begin position="139"/>
        <end position="291"/>
    </location>
</feature>
<dbReference type="Gene3D" id="1.10.3290.10">
    <property type="entry name" value="Fido-like domain"/>
    <property type="match status" value="1"/>
</dbReference>
<name>A0A1F4TNM7_UNCSA</name>
<feature type="active site" evidence="1">
    <location>
        <position position="224"/>
    </location>
</feature>
<keyword evidence="2" id="KW-0547">Nucleotide-binding</keyword>
<organism evidence="5 6">
    <name type="scientific">candidate division WOR-1 bacterium RIFOXYC2_FULL_41_25</name>
    <dbReference type="NCBI Taxonomy" id="1802586"/>
    <lineage>
        <taxon>Bacteria</taxon>
        <taxon>Bacillati</taxon>
        <taxon>Saganbacteria</taxon>
    </lineage>
</organism>
<dbReference type="Proteomes" id="UP000177309">
    <property type="component" value="Unassembled WGS sequence"/>
</dbReference>
<evidence type="ECO:0000313" key="6">
    <source>
        <dbReference type="Proteomes" id="UP000177309"/>
    </source>
</evidence>
<dbReference type="PANTHER" id="PTHR13504:SF38">
    <property type="entry name" value="FIDO DOMAIN-CONTAINING PROTEIN"/>
    <property type="match status" value="1"/>
</dbReference>